<dbReference type="Pfam" id="PF00140">
    <property type="entry name" value="Sigma70_r1_2"/>
    <property type="match status" value="1"/>
</dbReference>
<dbReference type="Pfam" id="PF04539">
    <property type="entry name" value="Sigma70_r3"/>
    <property type="match status" value="1"/>
</dbReference>
<dbReference type="RefSeq" id="WP_119927181.1">
    <property type="nucleotide sequence ID" value="NZ_QZEY01000005.1"/>
</dbReference>
<dbReference type="PROSITE" id="PS00715">
    <property type="entry name" value="SIGMA70_1"/>
    <property type="match status" value="1"/>
</dbReference>
<feature type="domain" description="RNA polymerase sigma-70" evidence="6">
    <location>
        <begin position="109"/>
        <end position="122"/>
    </location>
</feature>
<dbReference type="InterPro" id="IPR013324">
    <property type="entry name" value="RNA_pol_sigma_r3/r4-like"/>
</dbReference>
<evidence type="ECO:0000256" key="5">
    <source>
        <dbReference type="RuleBase" id="RU362124"/>
    </source>
</evidence>
<dbReference type="GO" id="GO:0006352">
    <property type="term" value="P:DNA-templated transcription initiation"/>
    <property type="evidence" value="ECO:0007669"/>
    <property type="project" value="InterPro"/>
</dbReference>
<evidence type="ECO:0000256" key="4">
    <source>
        <dbReference type="ARBA" id="ARBA00023163"/>
    </source>
</evidence>
<evidence type="ECO:0000256" key="1">
    <source>
        <dbReference type="ARBA" id="ARBA00023015"/>
    </source>
</evidence>
<dbReference type="SUPFAM" id="SSF88946">
    <property type="entry name" value="Sigma2 domain of RNA polymerase sigma factors"/>
    <property type="match status" value="1"/>
</dbReference>
<dbReference type="InterPro" id="IPR000943">
    <property type="entry name" value="RNA_pol_sigma70"/>
</dbReference>
<proteinExistence type="inferred from homology"/>
<dbReference type="PANTHER" id="PTHR30603:SF59">
    <property type="entry name" value="RNA POLYMERASE PRINCIPAL SIGMA FACTOR HRDA"/>
    <property type="match status" value="1"/>
</dbReference>
<dbReference type="PANTHER" id="PTHR30603">
    <property type="entry name" value="RNA POLYMERASE SIGMA FACTOR RPO"/>
    <property type="match status" value="1"/>
</dbReference>
<dbReference type="InterPro" id="IPR014284">
    <property type="entry name" value="RNA_pol_sigma-70_dom"/>
</dbReference>
<dbReference type="PROSITE" id="PS00716">
    <property type="entry name" value="SIGMA70_2"/>
    <property type="match status" value="1"/>
</dbReference>
<evidence type="ECO:0000313" key="9">
    <source>
        <dbReference type="Proteomes" id="UP000265768"/>
    </source>
</evidence>
<dbReference type="InterPro" id="IPR007627">
    <property type="entry name" value="RNA_pol_sigma70_r2"/>
</dbReference>
<protein>
    <recommendedName>
        <fullName evidence="5">RNA polymerase sigma factor</fullName>
    </recommendedName>
</protein>
<comment type="function">
    <text evidence="5">Sigma factors are initiation factors that promote the attachment of RNA polymerase to specific initiation sites and are then released.</text>
</comment>
<dbReference type="InterPro" id="IPR007624">
    <property type="entry name" value="RNA_pol_sigma70_r3"/>
</dbReference>
<keyword evidence="1 5" id="KW-0805">Transcription regulation</keyword>
<evidence type="ECO:0000313" key="8">
    <source>
        <dbReference type="EMBL" id="RJL31864.1"/>
    </source>
</evidence>
<feature type="domain" description="RNA polymerase sigma-70" evidence="7">
    <location>
        <begin position="278"/>
        <end position="304"/>
    </location>
</feature>
<dbReference type="SUPFAM" id="SSF88659">
    <property type="entry name" value="Sigma3 and sigma4 domains of RNA polymerase sigma factors"/>
    <property type="match status" value="2"/>
</dbReference>
<name>A0A3A4AWV7_9ACTN</name>
<dbReference type="Gene3D" id="1.10.10.10">
    <property type="entry name" value="Winged helix-like DNA-binding domain superfamily/Winged helix DNA-binding domain"/>
    <property type="match status" value="2"/>
</dbReference>
<dbReference type="Gene3D" id="1.10.601.10">
    <property type="entry name" value="RNA Polymerase Primary Sigma Factor"/>
    <property type="match status" value="1"/>
</dbReference>
<accession>A0A3A4AWV7</accession>
<sequence>MSVTALAPARAAAATPGEDAVHHYLRRIGRISLLDAEGEVALAKRIEAGLLARERLEREAARLTPEERAGLEWLAADGGHAKDTMVTANLRLVVSIAKRYAGRGLSLPDLIQEGNLGLIRAVEKFDHTMGLKFSTYATWWIKQAVGRALGDQSRTIRVPAHMNDSINRVNAALSRLRRELGREPYPEEIAKETDMTVEKVAEVRSYDRLPVSLHTPLGQDGEAELGDLIEDSDAASPFEEIDHGLLRDHLRRVLAALPERDAKVISLRYGMADGEPKTLDEIGRLFGLSRERVRQIEAKTLGVLRRPANASALRAYLN</sequence>
<keyword evidence="9" id="KW-1185">Reference proteome</keyword>
<dbReference type="InterPro" id="IPR013325">
    <property type="entry name" value="RNA_pol_sigma_r2"/>
</dbReference>
<keyword evidence="4 5" id="KW-0804">Transcription</keyword>
<keyword evidence="2 5" id="KW-0731">Sigma factor</keyword>
<dbReference type="NCBIfam" id="TIGR02937">
    <property type="entry name" value="sigma70-ECF"/>
    <property type="match status" value="1"/>
</dbReference>
<dbReference type="Proteomes" id="UP000265768">
    <property type="component" value="Unassembled WGS sequence"/>
</dbReference>
<dbReference type="AlphaFoldDB" id="A0A3A4AWV7"/>
<organism evidence="8 9">
    <name type="scientific">Bailinhaonella thermotolerans</name>
    <dbReference type="NCBI Taxonomy" id="1070861"/>
    <lineage>
        <taxon>Bacteria</taxon>
        <taxon>Bacillati</taxon>
        <taxon>Actinomycetota</taxon>
        <taxon>Actinomycetes</taxon>
        <taxon>Streptosporangiales</taxon>
        <taxon>Streptosporangiaceae</taxon>
        <taxon>Bailinhaonella</taxon>
    </lineage>
</organism>
<dbReference type="GO" id="GO:0003677">
    <property type="term" value="F:DNA binding"/>
    <property type="evidence" value="ECO:0007669"/>
    <property type="project" value="UniProtKB-KW"/>
</dbReference>
<dbReference type="Pfam" id="PF04545">
    <property type="entry name" value="Sigma70_r4"/>
    <property type="match status" value="1"/>
</dbReference>
<dbReference type="OrthoDB" id="9804285at2"/>
<dbReference type="Pfam" id="PF04542">
    <property type="entry name" value="Sigma70_r2"/>
    <property type="match status" value="1"/>
</dbReference>
<dbReference type="InterPro" id="IPR009042">
    <property type="entry name" value="RNA_pol_sigma70_r1_2"/>
</dbReference>
<comment type="similarity">
    <text evidence="5">Belongs to the sigma-70 factor family.</text>
</comment>
<evidence type="ECO:0000256" key="3">
    <source>
        <dbReference type="ARBA" id="ARBA00023125"/>
    </source>
</evidence>
<keyword evidence="3 5" id="KW-0238">DNA-binding</keyword>
<evidence type="ECO:0000256" key="2">
    <source>
        <dbReference type="ARBA" id="ARBA00023082"/>
    </source>
</evidence>
<dbReference type="EMBL" id="QZEY01000005">
    <property type="protein sequence ID" value="RJL31864.1"/>
    <property type="molecule type" value="Genomic_DNA"/>
</dbReference>
<comment type="caution">
    <text evidence="8">The sequence shown here is derived from an EMBL/GenBank/DDBJ whole genome shotgun (WGS) entry which is preliminary data.</text>
</comment>
<dbReference type="InterPro" id="IPR050239">
    <property type="entry name" value="Sigma-70_RNA_pol_init_factors"/>
</dbReference>
<dbReference type="InterPro" id="IPR036388">
    <property type="entry name" value="WH-like_DNA-bd_sf"/>
</dbReference>
<dbReference type="InterPro" id="IPR007630">
    <property type="entry name" value="RNA_pol_sigma70_r4"/>
</dbReference>
<evidence type="ECO:0000259" key="6">
    <source>
        <dbReference type="PROSITE" id="PS00715"/>
    </source>
</evidence>
<dbReference type="PRINTS" id="PR00046">
    <property type="entry name" value="SIGMA70FCT"/>
</dbReference>
<reference evidence="8 9" key="1">
    <citation type="submission" date="2018-09" db="EMBL/GenBank/DDBJ databases">
        <title>YIM 75507 draft genome.</title>
        <authorList>
            <person name="Tang S."/>
            <person name="Feng Y."/>
        </authorList>
    </citation>
    <scope>NUCLEOTIDE SEQUENCE [LARGE SCALE GENOMIC DNA]</scope>
    <source>
        <strain evidence="8 9">YIM 75507</strain>
    </source>
</reference>
<gene>
    <name evidence="8" type="ORF">D5H75_15485</name>
</gene>
<dbReference type="FunFam" id="1.10.601.10:FF:000001">
    <property type="entry name" value="RNA polymerase sigma factor SigA"/>
    <property type="match status" value="1"/>
</dbReference>
<dbReference type="GO" id="GO:0016987">
    <property type="term" value="F:sigma factor activity"/>
    <property type="evidence" value="ECO:0007669"/>
    <property type="project" value="UniProtKB-KW"/>
</dbReference>
<dbReference type="CDD" id="cd06171">
    <property type="entry name" value="Sigma70_r4"/>
    <property type="match status" value="1"/>
</dbReference>
<evidence type="ECO:0000259" key="7">
    <source>
        <dbReference type="PROSITE" id="PS00716"/>
    </source>
</evidence>